<gene>
    <name evidence="1" type="ORF">SCF082_LOCUS36471</name>
</gene>
<keyword evidence="2" id="KW-1185">Reference proteome</keyword>
<name>A0ABP0PHZ6_9DINO</name>
<evidence type="ECO:0000313" key="2">
    <source>
        <dbReference type="Proteomes" id="UP001642464"/>
    </source>
</evidence>
<comment type="caution">
    <text evidence="1">The sequence shown here is derived from an EMBL/GenBank/DDBJ whole genome shotgun (WGS) entry which is preliminary data.</text>
</comment>
<reference evidence="1 2" key="1">
    <citation type="submission" date="2024-02" db="EMBL/GenBank/DDBJ databases">
        <authorList>
            <person name="Chen Y."/>
            <person name="Shah S."/>
            <person name="Dougan E. K."/>
            <person name="Thang M."/>
            <person name="Chan C."/>
        </authorList>
    </citation>
    <scope>NUCLEOTIDE SEQUENCE [LARGE SCALE GENOMIC DNA]</scope>
</reference>
<dbReference type="Proteomes" id="UP001642464">
    <property type="component" value="Unassembled WGS sequence"/>
</dbReference>
<accession>A0ABP0PHZ6</accession>
<dbReference type="EMBL" id="CAXAMM010036002">
    <property type="protein sequence ID" value="CAK9075157.1"/>
    <property type="molecule type" value="Genomic_DNA"/>
</dbReference>
<organism evidence="1 2">
    <name type="scientific">Durusdinium trenchii</name>
    <dbReference type="NCBI Taxonomy" id="1381693"/>
    <lineage>
        <taxon>Eukaryota</taxon>
        <taxon>Sar</taxon>
        <taxon>Alveolata</taxon>
        <taxon>Dinophyceae</taxon>
        <taxon>Suessiales</taxon>
        <taxon>Symbiodiniaceae</taxon>
        <taxon>Durusdinium</taxon>
    </lineage>
</organism>
<sequence>MMKSVGQKIYDLKISRDQRKWEQAACALDTQKSAARLAQAAVHSAMAVQDCGATNFAERGKQGKAKCAVDVTAAIASAGIAASLITISTINCPENVRSLETLQKRLCAASIIDLTVAASYIGTSIASISGTCGTLDEYPGVPGT</sequence>
<evidence type="ECO:0000313" key="1">
    <source>
        <dbReference type="EMBL" id="CAK9075157.1"/>
    </source>
</evidence>
<protein>
    <submittedName>
        <fullName evidence="1">Uncharacterized protein</fullName>
    </submittedName>
</protein>
<proteinExistence type="predicted"/>